<sequence length="156" mass="18227">MKFNPLVTSDRKRHFNAPSHVRRKIMSSPLSKELQQKYNVLTMPIHKDDEVQVVRVHYKGQQVGKAVQVHRKKYVIYMERVQCKKANGTTVHVGIHPSEVVITRLKLDKDWGGKFLNAKPNLNKLEKRKPNIKKNLLRKCRNKCNLLCNHGLPVRF</sequence>
<accession>S7N0C6</accession>
<protein>
    <submittedName>
        <fullName evidence="4">60S ribosomal protein L26-like 1</fullName>
    </submittedName>
</protein>
<reference evidence="4 5" key="1">
    <citation type="journal article" date="2013" name="Nat. Commun.">
        <title>Genome analysis reveals insights into physiology and longevity of the Brandt's bat Myotis brandtii.</title>
        <authorList>
            <person name="Seim I."/>
            <person name="Fang X."/>
            <person name="Xiong Z."/>
            <person name="Lobanov A.V."/>
            <person name="Huang Z."/>
            <person name="Ma S."/>
            <person name="Feng Y."/>
            <person name="Turanov A.A."/>
            <person name="Zhu Y."/>
            <person name="Lenz T.L."/>
            <person name="Gerashchenko M.V."/>
            <person name="Fan D."/>
            <person name="Hee Yim S."/>
            <person name="Yao X."/>
            <person name="Jordan D."/>
            <person name="Xiong Y."/>
            <person name="Ma Y."/>
            <person name="Lyapunov A.N."/>
            <person name="Chen G."/>
            <person name="Kulakova O.I."/>
            <person name="Sun Y."/>
            <person name="Lee S.G."/>
            <person name="Bronson R.T."/>
            <person name="Moskalev A.A."/>
            <person name="Sunyaev S.R."/>
            <person name="Zhang G."/>
            <person name="Krogh A."/>
            <person name="Wang J."/>
            <person name="Gladyshev V.N."/>
        </authorList>
    </citation>
    <scope>NUCLEOTIDE SEQUENCE [LARGE SCALE GENOMIC DNA]</scope>
</reference>
<dbReference type="PANTHER" id="PTHR11143">
    <property type="entry name" value="60S RIBOSOMAL PROTEIN L26 FAMILY MEMBER"/>
    <property type="match status" value="1"/>
</dbReference>
<dbReference type="Proteomes" id="UP000052978">
    <property type="component" value="Unassembled WGS sequence"/>
</dbReference>
<dbReference type="Pfam" id="PF16906">
    <property type="entry name" value="Ribosomal_L26"/>
    <property type="match status" value="1"/>
</dbReference>
<proteinExistence type="inferred from homology"/>
<evidence type="ECO:0000256" key="3">
    <source>
        <dbReference type="ARBA" id="ARBA00023274"/>
    </source>
</evidence>
<evidence type="ECO:0000256" key="1">
    <source>
        <dbReference type="ARBA" id="ARBA00010618"/>
    </source>
</evidence>
<gene>
    <name evidence="4" type="ORF">D623_10016434</name>
</gene>
<dbReference type="CDD" id="cd06089">
    <property type="entry name" value="KOW_RPL26"/>
    <property type="match status" value="1"/>
</dbReference>
<dbReference type="GO" id="GO:0015934">
    <property type="term" value="C:large ribosomal subunit"/>
    <property type="evidence" value="ECO:0007669"/>
    <property type="project" value="InterPro"/>
</dbReference>
<dbReference type="GO" id="GO:0003723">
    <property type="term" value="F:RNA binding"/>
    <property type="evidence" value="ECO:0007669"/>
    <property type="project" value="InterPro"/>
</dbReference>
<dbReference type="GO" id="GO:0006412">
    <property type="term" value="P:translation"/>
    <property type="evidence" value="ECO:0007669"/>
    <property type="project" value="InterPro"/>
</dbReference>
<name>S7N0C6_MYOBR</name>
<dbReference type="InterPro" id="IPR014722">
    <property type="entry name" value="Rib_uL2_dom2"/>
</dbReference>
<dbReference type="InterPro" id="IPR041988">
    <property type="entry name" value="Ribosomal_uL24_KOW"/>
</dbReference>
<dbReference type="FunFam" id="2.30.30.30:FF:000009">
    <property type="entry name" value="60S ribosomal protein L26"/>
    <property type="match status" value="1"/>
</dbReference>
<organism evidence="4 5">
    <name type="scientific">Myotis brandtii</name>
    <name type="common">Brandt's bat</name>
    <dbReference type="NCBI Taxonomy" id="109478"/>
    <lineage>
        <taxon>Eukaryota</taxon>
        <taxon>Metazoa</taxon>
        <taxon>Chordata</taxon>
        <taxon>Craniata</taxon>
        <taxon>Vertebrata</taxon>
        <taxon>Euteleostomi</taxon>
        <taxon>Mammalia</taxon>
        <taxon>Eutheria</taxon>
        <taxon>Laurasiatheria</taxon>
        <taxon>Chiroptera</taxon>
        <taxon>Yangochiroptera</taxon>
        <taxon>Vespertilionidae</taxon>
        <taxon>Myotis</taxon>
    </lineage>
</organism>
<dbReference type="GO" id="GO:0031090">
    <property type="term" value="C:organelle membrane"/>
    <property type="evidence" value="ECO:0007669"/>
    <property type="project" value="UniProtKB-ARBA"/>
</dbReference>
<keyword evidence="2 4" id="KW-0689">Ribosomal protein</keyword>
<dbReference type="InterPro" id="IPR005756">
    <property type="entry name" value="Ribosomal_uL24_euk/arc"/>
</dbReference>
<dbReference type="SUPFAM" id="SSF50104">
    <property type="entry name" value="Translation proteins SH3-like domain"/>
    <property type="match status" value="1"/>
</dbReference>
<dbReference type="GO" id="GO:0003735">
    <property type="term" value="F:structural constituent of ribosome"/>
    <property type="evidence" value="ECO:0007669"/>
    <property type="project" value="InterPro"/>
</dbReference>
<evidence type="ECO:0000256" key="2">
    <source>
        <dbReference type="ARBA" id="ARBA00022980"/>
    </source>
</evidence>
<dbReference type="EMBL" id="KE162710">
    <property type="protein sequence ID" value="EPQ09360.1"/>
    <property type="molecule type" value="Genomic_DNA"/>
</dbReference>
<dbReference type="Gene3D" id="2.30.30.30">
    <property type="match status" value="1"/>
</dbReference>
<dbReference type="AlphaFoldDB" id="S7N0C6"/>
<keyword evidence="3" id="KW-0687">Ribonucleoprotein</keyword>
<keyword evidence="5" id="KW-1185">Reference proteome</keyword>
<dbReference type="InterPro" id="IPR008991">
    <property type="entry name" value="Translation_prot_SH3-like_sf"/>
</dbReference>
<evidence type="ECO:0000313" key="5">
    <source>
        <dbReference type="Proteomes" id="UP000052978"/>
    </source>
</evidence>
<comment type="similarity">
    <text evidence="1">Belongs to the universal ribosomal protein uL24 family.</text>
</comment>
<evidence type="ECO:0000313" key="4">
    <source>
        <dbReference type="EMBL" id="EPQ09360.1"/>
    </source>
</evidence>
<dbReference type="NCBIfam" id="TIGR01080">
    <property type="entry name" value="rplX_A_E"/>
    <property type="match status" value="1"/>
</dbReference>